<comment type="caution">
    <text evidence="1">The sequence shown here is derived from an EMBL/GenBank/DDBJ whole genome shotgun (WGS) entry which is preliminary data.</text>
</comment>
<keyword evidence="2" id="KW-1185">Reference proteome</keyword>
<name>A0A9N9DZV5_9GLOM</name>
<sequence>MNKKSAMDEGSSKKRYRFPLEDNEEFVSEAEDTRTQAATTIITTTDTSNSQISTVTITQQSSSQNIQRNRRPFSEVWDYFVKGTEKNNGHYEATCSYYDISCYWHEKVAERNINYTRRSKKSCVLPNSMLQATITSHYMSDRPLSKTINNRLDQKIIKAWILADHGESITNTEVSNLISNESFFTTCRFVRSNLGHTRSEGEELIAQLRRFEARLPPFDLPYVANMDTPKIWWVSSENSLGSIVSDHSTTLLIEDIVDLTVGNNSEHSTKTAQTISPADLDYNPLDVLNGFLERENQNNSQ</sequence>
<dbReference type="OrthoDB" id="2441199at2759"/>
<organism evidence="1 2">
    <name type="scientific">Cetraspora pellucida</name>
    <dbReference type="NCBI Taxonomy" id="1433469"/>
    <lineage>
        <taxon>Eukaryota</taxon>
        <taxon>Fungi</taxon>
        <taxon>Fungi incertae sedis</taxon>
        <taxon>Mucoromycota</taxon>
        <taxon>Glomeromycotina</taxon>
        <taxon>Glomeromycetes</taxon>
        <taxon>Diversisporales</taxon>
        <taxon>Gigasporaceae</taxon>
        <taxon>Cetraspora</taxon>
    </lineage>
</organism>
<dbReference type="EMBL" id="CAJVQA010007610">
    <property type="protein sequence ID" value="CAG8659263.1"/>
    <property type="molecule type" value="Genomic_DNA"/>
</dbReference>
<reference evidence="1" key="1">
    <citation type="submission" date="2021-06" db="EMBL/GenBank/DDBJ databases">
        <authorList>
            <person name="Kallberg Y."/>
            <person name="Tangrot J."/>
            <person name="Rosling A."/>
        </authorList>
    </citation>
    <scope>NUCLEOTIDE SEQUENCE</scope>
    <source>
        <strain evidence="1">FL966</strain>
    </source>
</reference>
<dbReference type="Proteomes" id="UP000789759">
    <property type="component" value="Unassembled WGS sequence"/>
</dbReference>
<protein>
    <submittedName>
        <fullName evidence="1">15171_t:CDS:1</fullName>
    </submittedName>
</protein>
<proteinExistence type="predicted"/>
<accession>A0A9N9DZV5</accession>
<gene>
    <name evidence="1" type="ORF">CPELLU_LOCUS9721</name>
</gene>
<evidence type="ECO:0000313" key="2">
    <source>
        <dbReference type="Proteomes" id="UP000789759"/>
    </source>
</evidence>
<evidence type="ECO:0000313" key="1">
    <source>
        <dbReference type="EMBL" id="CAG8659263.1"/>
    </source>
</evidence>
<dbReference type="AlphaFoldDB" id="A0A9N9DZV5"/>